<protein>
    <submittedName>
        <fullName evidence="1">Uncharacterized protein</fullName>
    </submittedName>
</protein>
<name>A0A151AU43_9CLOT</name>
<gene>
    <name evidence="1" type="ORF">CLTEP_24590</name>
</gene>
<sequence>MKSKIKSTKWTYILIILIILLFSFSYKEIKFLANCMKANTSNIYTTLDRNASENYELSEKILKEGYVEEYEEQLYSKRAEIILLNIQQLNIYAKYKTGKKYNFKISSVYFLVRPLNYTLRDISNVQKISEEERENIKKAMELYRIILDYRSTPKSENYFDNFRNNEWLKKYEYIDSHLPK</sequence>
<dbReference type="PATRIC" id="fig|1121338.3.peg.2544"/>
<keyword evidence="2" id="KW-1185">Reference proteome</keyword>
<organism evidence="1 2">
    <name type="scientific">Clostridium tepidiprofundi DSM 19306</name>
    <dbReference type="NCBI Taxonomy" id="1121338"/>
    <lineage>
        <taxon>Bacteria</taxon>
        <taxon>Bacillati</taxon>
        <taxon>Bacillota</taxon>
        <taxon>Clostridia</taxon>
        <taxon>Eubacteriales</taxon>
        <taxon>Clostridiaceae</taxon>
        <taxon>Clostridium</taxon>
    </lineage>
</organism>
<reference evidence="1 2" key="1">
    <citation type="submission" date="2016-02" db="EMBL/GenBank/DDBJ databases">
        <title>Genome sequence of Clostridium tepidiprofundi DSM 19306.</title>
        <authorList>
            <person name="Poehlein A."/>
            <person name="Daniel R."/>
        </authorList>
    </citation>
    <scope>NUCLEOTIDE SEQUENCE [LARGE SCALE GENOMIC DNA]</scope>
    <source>
        <strain evidence="1 2">DSM 19306</strain>
    </source>
</reference>
<dbReference type="RefSeq" id="WP_066827089.1">
    <property type="nucleotide sequence ID" value="NZ_LTBA01000053.1"/>
</dbReference>
<evidence type="ECO:0000313" key="1">
    <source>
        <dbReference type="EMBL" id="KYH30937.1"/>
    </source>
</evidence>
<dbReference type="EMBL" id="LTBA01000053">
    <property type="protein sequence ID" value="KYH30937.1"/>
    <property type="molecule type" value="Genomic_DNA"/>
</dbReference>
<evidence type="ECO:0000313" key="2">
    <source>
        <dbReference type="Proteomes" id="UP000075531"/>
    </source>
</evidence>
<accession>A0A151AU43</accession>
<comment type="caution">
    <text evidence="1">The sequence shown here is derived from an EMBL/GenBank/DDBJ whole genome shotgun (WGS) entry which is preliminary data.</text>
</comment>
<dbReference type="AlphaFoldDB" id="A0A151AU43"/>
<proteinExistence type="predicted"/>
<dbReference type="Proteomes" id="UP000075531">
    <property type="component" value="Unassembled WGS sequence"/>
</dbReference>